<evidence type="ECO:0000313" key="3">
    <source>
        <dbReference type="Proteomes" id="UP000023152"/>
    </source>
</evidence>
<dbReference type="Proteomes" id="UP000023152">
    <property type="component" value="Unassembled WGS sequence"/>
</dbReference>
<accession>X6MN27</accession>
<evidence type="ECO:0000256" key="1">
    <source>
        <dbReference type="SAM" id="MobiDB-lite"/>
    </source>
</evidence>
<name>X6MN27_RETFI</name>
<feature type="compositionally biased region" description="Polar residues" evidence="1">
    <location>
        <begin position="157"/>
        <end position="172"/>
    </location>
</feature>
<comment type="caution">
    <text evidence="2">The sequence shown here is derived from an EMBL/GenBank/DDBJ whole genome shotgun (WGS) entry which is preliminary data.</text>
</comment>
<dbReference type="EMBL" id="ASPP01019489">
    <property type="protein sequence ID" value="ETO15076.1"/>
    <property type="molecule type" value="Genomic_DNA"/>
</dbReference>
<protein>
    <submittedName>
        <fullName evidence="2">Uncharacterized protein</fullName>
    </submittedName>
</protein>
<organism evidence="2 3">
    <name type="scientific">Reticulomyxa filosa</name>
    <dbReference type="NCBI Taxonomy" id="46433"/>
    <lineage>
        <taxon>Eukaryota</taxon>
        <taxon>Sar</taxon>
        <taxon>Rhizaria</taxon>
        <taxon>Retaria</taxon>
        <taxon>Foraminifera</taxon>
        <taxon>Monothalamids</taxon>
        <taxon>Reticulomyxidae</taxon>
        <taxon>Reticulomyxa</taxon>
    </lineage>
</organism>
<dbReference type="AlphaFoldDB" id="X6MN27"/>
<sequence length="180" mass="20804">MIGESMTTMKKIFPNPQQRQKETRLTLYYHICACFNIVPKTVDTCSSTLRGKHNKLYHLEASPSPTLRDIRPANGSNDEISLDDIKKVIEDKERESEEEAEVELSCIVGILTQINGTLRRKTYFKYLIVVGFCFDVGKQTDDNNDNDLRNRHYGPKISNTIPQLKPSNSNDRINLRQWRQ</sequence>
<reference evidence="2 3" key="1">
    <citation type="journal article" date="2013" name="Curr. Biol.">
        <title>The Genome of the Foraminiferan Reticulomyxa filosa.</title>
        <authorList>
            <person name="Glockner G."/>
            <person name="Hulsmann N."/>
            <person name="Schleicher M."/>
            <person name="Noegel A.A."/>
            <person name="Eichinger L."/>
            <person name="Gallinger C."/>
            <person name="Pawlowski J."/>
            <person name="Sierra R."/>
            <person name="Euteneuer U."/>
            <person name="Pillet L."/>
            <person name="Moustafa A."/>
            <person name="Platzer M."/>
            <person name="Groth M."/>
            <person name="Szafranski K."/>
            <person name="Schliwa M."/>
        </authorList>
    </citation>
    <scope>NUCLEOTIDE SEQUENCE [LARGE SCALE GENOMIC DNA]</scope>
</reference>
<evidence type="ECO:0000313" key="2">
    <source>
        <dbReference type="EMBL" id="ETO15076.1"/>
    </source>
</evidence>
<feature type="region of interest" description="Disordered" evidence="1">
    <location>
        <begin position="143"/>
        <end position="180"/>
    </location>
</feature>
<proteinExistence type="predicted"/>
<keyword evidence="3" id="KW-1185">Reference proteome</keyword>
<gene>
    <name evidence="2" type="ORF">RFI_22289</name>
</gene>